<accession>A0A4P6HL59</accession>
<feature type="transmembrane region" description="Helical" evidence="1">
    <location>
        <begin position="42"/>
        <end position="62"/>
    </location>
</feature>
<evidence type="ECO:0000313" key="2">
    <source>
        <dbReference type="EMBL" id="QAZ67933.1"/>
    </source>
</evidence>
<dbReference type="EMBL" id="CP026538">
    <property type="protein sequence ID" value="QAZ67933.1"/>
    <property type="molecule type" value="Genomic_DNA"/>
</dbReference>
<dbReference type="KEGG" id="dcb:C3Y92_12165"/>
<reference evidence="2 3" key="1">
    <citation type="submission" date="2018-02" db="EMBL/GenBank/DDBJ databases">
        <title>Genome sequence of Desulfovibrio carbinolicus DSM 3852.</title>
        <authorList>
            <person name="Wilbanks E."/>
            <person name="Skennerton C.T."/>
            <person name="Orphan V.J."/>
        </authorList>
    </citation>
    <scope>NUCLEOTIDE SEQUENCE [LARGE SCALE GENOMIC DNA]</scope>
    <source>
        <strain evidence="2 3">DSM 3852</strain>
    </source>
</reference>
<proteinExistence type="predicted"/>
<evidence type="ECO:0000313" key="3">
    <source>
        <dbReference type="Proteomes" id="UP000293296"/>
    </source>
</evidence>
<dbReference type="Proteomes" id="UP000293296">
    <property type="component" value="Chromosome"/>
</dbReference>
<keyword evidence="3" id="KW-1185">Reference proteome</keyword>
<keyword evidence="1" id="KW-0472">Membrane</keyword>
<gene>
    <name evidence="2" type="ORF">C3Y92_12165</name>
</gene>
<keyword evidence="1" id="KW-0812">Transmembrane</keyword>
<protein>
    <submittedName>
        <fullName evidence="2">Cell shape determination protein CcmA</fullName>
    </submittedName>
</protein>
<keyword evidence="1" id="KW-1133">Transmembrane helix</keyword>
<evidence type="ECO:0000256" key="1">
    <source>
        <dbReference type="SAM" id="Phobius"/>
    </source>
</evidence>
<dbReference type="OrthoDB" id="5447909at2"/>
<sequence length="537" mass="54433">MECGLARGAPWRVCDRGTRLASTGGNMDKLTPPITSPNAARGSVMVAVIGTLILLGVLAAAIQKQFGASSSSMVTENRTDSAGYAASSGLAFAAVQKDSALAAMHTAGATTYTLGTGLTFTLTVGAKNTGTGKYPVTVVGTSSPGTGLEANAYMSASITPAASSNTNTGGVSDYVMSTGGTAKVAGYVAGDVLADTVTLQGGSTVAGSLTTTSTTTPLVISGGVTVGGTGEVICSNSSITVSGGSQVVNGTLYSQGDVTIDGGATVNGDIYAKGSVTVSGGSTVNGNIHSQASVSLTSAKIGSSTVKRYIYAGGTVTATGGSTIYVDIHSQTNIALQNITVYGNMYAKTGVTTDKNKTKFTGNTYTNPTAPTAPVACATYTAPTAPIFTATTTLPSNGDILLSAGNHYYKSFTRSNWTRYCLDVSSGDINIFVSGDAKITGEIYIKTASSNNCYTNRMSNINEAYASEAAKVFLYTGGEFTLSGGTNWFGTVLANGNIQPAGGSSIIGSLHSINGSVNPNSSWYEIKYVKSNYLSSH</sequence>
<organism evidence="2 3">
    <name type="scientific">Solidesulfovibrio carbinolicus</name>
    <dbReference type="NCBI Taxonomy" id="296842"/>
    <lineage>
        <taxon>Bacteria</taxon>
        <taxon>Pseudomonadati</taxon>
        <taxon>Thermodesulfobacteriota</taxon>
        <taxon>Desulfovibrionia</taxon>
        <taxon>Desulfovibrionales</taxon>
        <taxon>Desulfovibrionaceae</taxon>
        <taxon>Solidesulfovibrio</taxon>
    </lineage>
</organism>
<name>A0A4P6HL59_9BACT</name>
<dbReference type="AlphaFoldDB" id="A0A4P6HL59"/>